<organism evidence="9 10">
    <name type="scientific">Pontixanthobacter rizhaonensis</name>
    <dbReference type="NCBI Taxonomy" id="2730337"/>
    <lineage>
        <taxon>Bacteria</taxon>
        <taxon>Pseudomonadati</taxon>
        <taxon>Pseudomonadota</taxon>
        <taxon>Alphaproteobacteria</taxon>
        <taxon>Sphingomonadales</taxon>
        <taxon>Erythrobacteraceae</taxon>
        <taxon>Pontixanthobacter</taxon>
    </lineage>
</organism>
<dbReference type="EMBL" id="JABCRE010000003">
    <property type="protein sequence ID" value="NMW31982.1"/>
    <property type="molecule type" value="Genomic_DNA"/>
</dbReference>
<comment type="caution">
    <text evidence="9">The sequence shown here is derived from an EMBL/GenBank/DDBJ whole genome shotgun (WGS) entry which is preliminary data.</text>
</comment>
<comment type="cofactor">
    <cofactor evidence="1">
        <name>Fe cation</name>
        <dbReference type="ChEBI" id="CHEBI:24875"/>
    </cofactor>
</comment>
<evidence type="ECO:0000256" key="5">
    <source>
        <dbReference type="ARBA" id="ARBA00023027"/>
    </source>
</evidence>
<dbReference type="SUPFAM" id="SSF56796">
    <property type="entry name" value="Dehydroquinate synthase-like"/>
    <property type="match status" value="1"/>
</dbReference>
<comment type="catalytic activity">
    <reaction evidence="6">
        <text>a primary alcohol + NAD(+) = an aldehyde + NADH + H(+)</text>
        <dbReference type="Rhea" id="RHEA:10736"/>
        <dbReference type="ChEBI" id="CHEBI:15378"/>
        <dbReference type="ChEBI" id="CHEBI:15734"/>
        <dbReference type="ChEBI" id="CHEBI:17478"/>
        <dbReference type="ChEBI" id="CHEBI:57540"/>
        <dbReference type="ChEBI" id="CHEBI:57945"/>
        <dbReference type="EC" id="1.1.1.1"/>
    </reaction>
</comment>
<feature type="domain" description="Alcohol dehydrogenase iron-type/glycerol dehydrogenase GldA" evidence="7">
    <location>
        <begin position="9"/>
        <end position="176"/>
    </location>
</feature>
<evidence type="ECO:0000256" key="4">
    <source>
        <dbReference type="ARBA" id="ARBA00023004"/>
    </source>
</evidence>
<dbReference type="Pfam" id="PF25137">
    <property type="entry name" value="ADH_Fe_C"/>
    <property type="match status" value="1"/>
</dbReference>
<evidence type="ECO:0000259" key="7">
    <source>
        <dbReference type="Pfam" id="PF00465"/>
    </source>
</evidence>
<dbReference type="Gene3D" id="1.20.1090.10">
    <property type="entry name" value="Dehydroquinate synthase-like - alpha domain"/>
    <property type="match status" value="1"/>
</dbReference>
<keyword evidence="3" id="KW-0560">Oxidoreductase</keyword>
<evidence type="ECO:0000256" key="3">
    <source>
        <dbReference type="ARBA" id="ARBA00023002"/>
    </source>
</evidence>
<evidence type="ECO:0000259" key="8">
    <source>
        <dbReference type="Pfam" id="PF25137"/>
    </source>
</evidence>
<dbReference type="PROSITE" id="PS00913">
    <property type="entry name" value="ADH_IRON_1"/>
    <property type="match status" value="1"/>
</dbReference>
<comment type="similarity">
    <text evidence="2">Belongs to the iron-containing alcohol dehydrogenase family.</text>
</comment>
<dbReference type="GO" id="GO:0004022">
    <property type="term" value="F:alcohol dehydrogenase (NAD+) activity"/>
    <property type="evidence" value="ECO:0007669"/>
    <property type="project" value="UniProtKB-EC"/>
</dbReference>
<dbReference type="Proteomes" id="UP000561181">
    <property type="component" value="Unassembled WGS sequence"/>
</dbReference>
<dbReference type="InterPro" id="IPR039697">
    <property type="entry name" value="Alcohol_dehydrogenase_Fe"/>
</dbReference>
<keyword evidence="4" id="KW-0408">Iron</keyword>
<evidence type="ECO:0000313" key="9">
    <source>
        <dbReference type="EMBL" id="NMW31982.1"/>
    </source>
</evidence>
<dbReference type="InterPro" id="IPR018211">
    <property type="entry name" value="ADH_Fe_CS"/>
</dbReference>
<keyword evidence="10" id="KW-1185">Reference proteome</keyword>
<dbReference type="Gene3D" id="3.40.50.1970">
    <property type="match status" value="1"/>
</dbReference>
<protein>
    <submittedName>
        <fullName evidence="9">Iron-containing alcohol dehydrogenase</fullName>
    </submittedName>
</protein>
<accession>A0A848QH75</accession>
<dbReference type="AlphaFoldDB" id="A0A848QH75"/>
<reference evidence="9 10" key="1">
    <citation type="submission" date="2020-04" db="EMBL/GenBank/DDBJ databases">
        <authorList>
            <person name="Liu A."/>
        </authorList>
    </citation>
    <scope>NUCLEOTIDE SEQUENCE [LARGE SCALE GENOMIC DNA]</scope>
    <source>
        <strain evidence="9 10">RZ02</strain>
    </source>
</reference>
<dbReference type="CDD" id="cd14861">
    <property type="entry name" value="Fe-ADH-like"/>
    <property type="match status" value="1"/>
</dbReference>
<dbReference type="InterPro" id="IPR056798">
    <property type="entry name" value="ADH_Fe_C"/>
</dbReference>
<name>A0A848QH75_9SPHN</name>
<proteinExistence type="inferred from homology"/>
<evidence type="ECO:0000256" key="1">
    <source>
        <dbReference type="ARBA" id="ARBA00001962"/>
    </source>
</evidence>
<dbReference type="PANTHER" id="PTHR11496:SF102">
    <property type="entry name" value="ALCOHOL DEHYDROGENASE 4"/>
    <property type="match status" value="1"/>
</dbReference>
<dbReference type="GO" id="GO:0046872">
    <property type="term" value="F:metal ion binding"/>
    <property type="evidence" value="ECO:0007669"/>
    <property type="project" value="InterPro"/>
</dbReference>
<dbReference type="InterPro" id="IPR001670">
    <property type="entry name" value="ADH_Fe/GldA"/>
</dbReference>
<dbReference type="PANTHER" id="PTHR11496">
    <property type="entry name" value="ALCOHOL DEHYDROGENASE"/>
    <property type="match status" value="1"/>
</dbReference>
<evidence type="ECO:0000256" key="2">
    <source>
        <dbReference type="ARBA" id="ARBA00007358"/>
    </source>
</evidence>
<gene>
    <name evidence="9" type="ORF">HKD42_07910</name>
</gene>
<evidence type="ECO:0000256" key="6">
    <source>
        <dbReference type="ARBA" id="ARBA00049243"/>
    </source>
</evidence>
<sequence length="375" mass="39068">MATLTYLTTTHFDFGALGQLSGELKKAGISKAFIATDAGLVAAGVVGTVIDAIGADIQTTTFDGTPGNPTEEAVKAAFQQYQDEGCDGVIALGGGSSMDLGKAVALLAGSGGPLAQYDPLAGGAKLIKSVAPIIAAPTTAGTGSEVSVGFVIILEDGRKMTFASPLFIPQAAICDPELTMGLPALMTAATGMDAITHCIEAFLTPAVNPPAEGVALDGLWRGWQYLPRAVKDGQDRDARWQMMMCSTEGALAFIKGLGAVHAMSHAAGRIRRLNLHHGTLNAVFLPTVLRFNASVCEEKYVRLRQAMGLAPDADLSTAITEMNAAIGLPSGLAEMGIEESDIPELIEYAQKDLSARSNPRPVSAAEYEAMIREAM</sequence>
<dbReference type="RefSeq" id="WP_170012251.1">
    <property type="nucleotide sequence ID" value="NZ_JABCRE010000003.1"/>
</dbReference>
<keyword evidence="5" id="KW-0520">NAD</keyword>
<dbReference type="FunFam" id="3.40.50.1970:FF:000003">
    <property type="entry name" value="Alcohol dehydrogenase, iron-containing"/>
    <property type="match status" value="1"/>
</dbReference>
<dbReference type="Pfam" id="PF00465">
    <property type="entry name" value="Fe-ADH"/>
    <property type="match status" value="1"/>
</dbReference>
<feature type="domain" description="Fe-containing alcohol dehydrogenase-like C-terminal" evidence="8">
    <location>
        <begin position="187"/>
        <end position="375"/>
    </location>
</feature>
<evidence type="ECO:0000313" key="10">
    <source>
        <dbReference type="Proteomes" id="UP000561181"/>
    </source>
</evidence>